<dbReference type="Gene3D" id="3.40.50.720">
    <property type="entry name" value="NAD(P)-binding Rossmann-like Domain"/>
    <property type="match status" value="2"/>
</dbReference>
<name>A0A0A0BQC5_9CELL</name>
<evidence type="ECO:0000256" key="3">
    <source>
        <dbReference type="ARBA" id="ARBA00023027"/>
    </source>
</evidence>
<keyword evidence="3" id="KW-0520">NAD</keyword>
<dbReference type="RefSeq" id="WP_081978791.1">
    <property type="nucleotide sequence ID" value="NZ_AXCY01000061.1"/>
</dbReference>
<dbReference type="PANTHER" id="PTHR10996">
    <property type="entry name" value="2-HYDROXYACID DEHYDROGENASE-RELATED"/>
    <property type="match status" value="1"/>
</dbReference>
<dbReference type="SUPFAM" id="SSF52283">
    <property type="entry name" value="Formate/glycerate dehydrogenase catalytic domain-like"/>
    <property type="match status" value="1"/>
</dbReference>
<keyword evidence="2 4" id="KW-0560">Oxidoreductase</keyword>
<dbReference type="GO" id="GO:0030267">
    <property type="term" value="F:glyoxylate reductase (NADPH) activity"/>
    <property type="evidence" value="ECO:0007669"/>
    <property type="project" value="TreeGrafter"/>
</dbReference>
<dbReference type="PROSITE" id="PS00670">
    <property type="entry name" value="D_2_HYDROXYACID_DH_2"/>
    <property type="match status" value="1"/>
</dbReference>
<dbReference type="InterPro" id="IPR006139">
    <property type="entry name" value="D-isomer_2_OHA_DH_cat_dom"/>
</dbReference>
<dbReference type="EMBL" id="AXCY01000061">
    <property type="protein sequence ID" value="KGM10155.1"/>
    <property type="molecule type" value="Genomic_DNA"/>
</dbReference>
<dbReference type="InterPro" id="IPR036291">
    <property type="entry name" value="NAD(P)-bd_dom_sf"/>
</dbReference>
<evidence type="ECO:0000313" key="8">
    <source>
        <dbReference type="Proteomes" id="UP000029839"/>
    </source>
</evidence>
<evidence type="ECO:0000256" key="2">
    <source>
        <dbReference type="ARBA" id="ARBA00023002"/>
    </source>
</evidence>
<reference evidence="7 8" key="1">
    <citation type="submission" date="2013-08" db="EMBL/GenBank/DDBJ databases">
        <title>Genome sequencing of Cellulomonas carbonis T26.</title>
        <authorList>
            <person name="Chen F."/>
            <person name="Li Y."/>
            <person name="Wang G."/>
        </authorList>
    </citation>
    <scope>NUCLEOTIDE SEQUENCE [LARGE SCALE GENOMIC DNA]</scope>
    <source>
        <strain evidence="7 8">T26</strain>
    </source>
</reference>
<dbReference type="PROSITE" id="PS00671">
    <property type="entry name" value="D_2_HYDROXYACID_DH_3"/>
    <property type="match status" value="1"/>
</dbReference>
<evidence type="ECO:0000259" key="6">
    <source>
        <dbReference type="Pfam" id="PF02826"/>
    </source>
</evidence>
<evidence type="ECO:0000313" key="7">
    <source>
        <dbReference type="EMBL" id="KGM10155.1"/>
    </source>
</evidence>
<feature type="domain" description="D-isomer specific 2-hydroxyacid dehydrogenase catalytic" evidence="5">
    <location>
        <begin position="24"/>
        <end position="314"/>
    </location>
</feature>
<reference evidence="7 8" key="2">
    <citation type="journal article" date="2015" name="Stand. Genomic Sci.">
        <title>Draft genome sequence of Cellulomonas carbonis T26(T) and comparative analysis of six Cellulomonas genomes.</title>
        <authorList>
            <person name="Zhuang W."/>
            <person name="Zhang S."/>
            <person name="Xia X."/>
            <person name="Wang G."/>
        </authorList>
    </citation>
    <scope>NUCLEOTIDE SEQUENCE [LARGE SCALE GENOMIC DNA]</scope>
    <source>
        <strain evidence="7 8">T26</strain>
    </source>
</reference>
<organism evidence="7 8">
    <name type="scientific">Cellulomonas carbonis T26</name>
    <dbReference type="NCBI Taxonomy" id="947969"/>
    <lineage>
        <taxon>Bacteria</taxon>
        <taxon>Bacillati</taxon>
        <taxon>Actinomycetota</taxon>
        <taxon>Actinomycetes</taxon>
        <taxon>Micrococcales</taxon>
        <taxon>Cellulomonadaceae</taxon>
        <taxon>Cellulomonas</taxon>
    </lineage>
</organism>
<sequence length="349" mass="36875">MRIVITECDHDSFEDEHGVVDPVGAELVLTQSRTPEELVANAADADGILVQYASITAEVMDALPRLRAIGRYGVGVDSVDVAAATERGIAVCNVPDYGTEAVSDHAIAMALATARGIPRLDRGVRAGSFDLVAVRPLFQTRGRVFGVVGMGLIGTATARKAAGLGYEVIGYDVLAEPGTEFHGFPAVTLTELLERSQVVSLHTPLTDETRGMVGAEQIALMRADAILVNTSRGGVVDTPALVDALREGRIRGAAIDVHEQEPLPPDHPLTSFDSVVLTPHLAWYTEESYGELKRRTIENVVDVCSDRVPRNVVNPEVLGAPGRNATVRAVRTPTPAPAPTPAPTSGAAG</sequence>
<dbReference type="PANTHER" id="PTHR10996:SF283">
    <property type="entry name" value="GLYOXYLATE_HYDROXYPYRUVATE REDUCTASE B"/>
    <property type="match status" value="1"/>
</dbReference>
<comment type="similarity">
    <text evidence="1 4">Belongs to the D-isomer specific 2-hydroxyacid dehydrogenase family.</text>
</comment>
<evidence type="ECO:0000259" key="5">
    <source>
        <dbReference type="Pfam" id="PF00389"/>
    </source>
</evidence>
<feature type="domain" description="D-isomer specific 2-hydroxyacid dehydrogenase NAD-binding" evidence="6">
    <location>
        <begin position="107"/>
        <end position="282"/>
    </location>
</feature>
<dbReference type="FunFam" id="3.40.50.720:FF:000203">
    <property type="entry name" value="D-3-phosphoglycerate dehydrogenase (SerA)"/>
    <property type="match status" value="1"/>
</dbReference>
<comment type="caution">
    <text evidence="7">The sequence shown here is derived from an EMBL/GenBank/DDBJ whole genome shotgun (WGS) entry which is preliminary data.</text>
</comment>
<dbReference type="SUPFAM" id="SSF51735">
    <property type="entry name" value="NAD(P)-binding Rossmann-fold domains"/>
    <property type="match status" value="1"/>
</dbReference>
<dbReference type="CDD" id="cd05299">
    <property type="entry name" value="CtBP_dh"/>
    <property type="match status" value="1"/>
</dbReference>
<dbReference type="AlphaFoldDB" id="A0A0A0BQC5"/>
<gene>
    <name evidence="7" type="ORF">N868_16475</name>
</gene>
<dbReference type="InterPro" id="IPR029753">
    <property type="entry name" value="D-isomer_DH_CS"/>
</dbReference>
<dbReference type="Pfam" id="PF00389">
    <property type="entry name" value="2-Hacid_dh"/>
    <property type="match status" value="1"/>
</dbReference>
<dbReference type="GO" id="GO:0005829">
    <property type="term" value="C:cytosol"/>
    <property type="evidence" value="ECO:0007669"/>
    <property type="project" value="TreeGrafter"/>
</dbReference>
<accession>A0A0A0BQC5</accession>
<dbReference type="GO" id="GO:0003714">
    <property type="term" value="F:transcription corepressor activity"/>
    <property type="evidence" value="ECO:0007669"/>
    <property type="project" value="InterPro"/>
</dbReference>
<dbReference type="GO" id="GO:0016618">
    <property type="term" value="F:hydroxypyruvate reductase [NAD(P)H] activity"/>
    <property type="evidence" value="ECO:0007669"/>
    <property type="project" value="TreeGrafter"/>
</dbReference>
<dbReference type="InterPro" id="IPR006140">
    <property type="entry name" value="D-isomer_DH_NAD-bd"/>
</dbReference>
<dbReference type="Pfam" id="PF02826">
    <property type="entry name" value="2-Hacid_dh_C"/>
    <property type="match status" value="1"/>
</dbReference>
<protein>
    <submittedName>
        <fullName evidence="7">2-hydroxyacid dehydrogenase</fullName>
    </submittedName>
</protein>
<proteinExistence type="inferred from homology"/>
<dbReference type="GO" id="GO:0051287">
    <property type="term" value="F:NAD binding"/>
    <property type="evidence" value="ECO:0007669"/>
    <property type="project" value="InterPro"/>
</dbReference>
<dbReference type="InterPro" id="IPR043322">
    <property type="entry name" value="CtBP"/>
</dbReference>
<dbReference type="InterPro" id="IPR050223">
    <property type="entry name" value="D-isomer_2-hydroxyacid_DH"/>
</dbReference>
<dbReference type="Proteomes" id="UP000029839">
    <property type="component" value="Unassembled WGS sequence"/>
</dbReference>
<evidence type="ECO:0000256" key="4">
    <source>
        <dbReference type="RuleBase" id="RU003719"/>
    </source>
</evidence>
<evidence type="ECO:0000256" key="1">
    <source>
        <dbReference type="ARBA" id="ARBA00005854"/>
    </source>
</evidence>
<dbReference type="OrthoDB" id="117809at2"/>
<keyword evidence="8" id="KW-1185">Reference proteome</keyword>